<organism evidence="1">
    <name type="scientific">Rhizophora mucronata</name>
    <name type="common">Asiatic mangrove</name>
    <dbReference type="NCBI Taxonomy" id="61149"/>
    <lineage>
        <taxon>Eukaryota</taxon>
        <taxon>Viridiplantae</taxon>
        <taxon>Streptophyta</taxon>
        <taxon>Embryophyta</taxon>
        <taxon>Tracheophyta</taxon>
        <taxon>Spermatophyta</taxon>
        <taxon>Magnoliopsida</taxon>
        <taxon>eudicotyledons</taxon>
        <taxon>Gunneridae</taxon>
        <taxon>Pentapetalae</taxon>
        <taxon>rosids</taxon>
        <taxon>fabids</taxon>
        <taxon>Malpighiales</taxon>
        <taxon>Rhizophoraceae</taxon>
        <taxon>Rhizophora</taxon>
    </lineage>
</organism>
<name>A0A2P2M4D4_RHIMU</name>
<sequence length="83" mass="10158">MRKIHQKLEEILKKPLLLLWRLLSSSLRCRNSREDLHQQLLHRYTIPGMAVQWQVTRNNGKFCRHYNIFKRSDKRDCSFYSNL</sequence>
<dbReference type="EMBL" id="GGEC01044569">
    <property type="protein sequence ID" value="MBX25053.1"/>
    <property type="molecule type" value="Transcribed_RNA"/>
</dbReference>
<protein>
    <submittedName>
        <fullName evidence="1">Uncharacterized protein</fullName>
    </submittedName>
</protein>
<reference evidence="1" key="1">
    <citation type="submission" date="2018-02" db="EMBL/GenBank/DDBJ databases">
        <title>Rhizophora mucronata_Transcriptome.</title>
        <authorList>
            <person name="Meera S.P."/>
            <person name="Sreeshan A."/>
            <person name="Augustine A."/>
        </authorList>
    </citation>
    <scope>NUCLEOTIDE SEQUENCE</scope>
    <source>
        <tissue evidence="1">Leaf</tissue>
    </source>
</reference>
<accession>A0A2P2M4D4</accession>
<proteinExistence type="predicted"/>
<evidence type="ECO:0000313" key="1">
    <source>
        <dbReference type="EMBL" id="MBX25053.1"/>
    </source>
</evidence>
<dbReference type="AlphaFoldDB" id="A0A2P2M4D4"/>